<reference evidence="9 10" key="1">
    <citation type="submission" date="2024-09" db="EMBL/GenBank/DDBJ databases">
        <authorList>
            <person name="Sun Q."/>
            <person name="Mori K."/>
        </authorList>
    </citation>
    <scope>NUCLEOTIDE SEQUENCE [LARGE SCALE GENOMIC DNA]</scope>
    <source>
        <strain evidence="9 10">CCM 8545</strain>
    </source>
</reference>
<keyword evidence="10" id="KW-1185">Reference proteome</keyword>
<keyword evidence="6 8" id="KW-0472">Membrane</keyword>
<dbReference type="GO" id="GO:0051301">
    <property type="term" value="P:cell division"/>
    <property type="evidence" value="ECO:0007669"/>
    <property type="project" value="UniProtKB-KW"/>
</dbReference>
<evidence type="ECO:0000256" key="4">
    <source>
        <dbReference type="ARBA" id="ARBA00022989"/>
    </source>
</evidence>
<keyword evidence="4 8" id="KW-1133">Transmembrane helix</keyword>
<evidence type="ECO:0000256" key="7">
    <source>
        <dbReference type="ARBA" id="ARBA00023306"/>
    </source>
</evidence>
<evidence type="ECO:0000256" key="1">
    <source>
        <dbReference type="ARBA" id="ARBA00022475"/>
    </source>
</evidence>
<dbReference type="PANTHER" id="PTHR37485:SF1">
    <property type="entry name" value="CELL DIVISION PROTEIN FTSB"/>
    <property type="match status" value="1"/>
</dbReference>
<dbReference type="Proteomes" id="UP001589758">
    <property type="component" value="Unassembled WGS sequence"/>
</dbReference>
<keyword evidence="7 8" id="KW-0131">Cell cycle</keyword>
<keyword evidence="3 8" id="KW-0812">Transmembrane</keyword>
<dbReference type="PANTHER" id="PTHR37485">
    <property type="entry name" value="CELL DIVISION PROTEIN FTSB"/>
    <property type="match status" value="1"/>
</dbReference>
<name>A0ABV6CAG6_9GAMM</name>
<dbReference type="InterPro" id="IPR023081">
    <property type="entry name" value="Cell_div_FtsB"/>
</dbReference>
<accession>A0ABV6CAG6</accession>
<protein>
    <recommendedName>
        <fullName evidence="8">Cell division protein FtsB</fullName>
    </recommendedName>
</protein>
<feature type="topological domain" description="Periplasmic" evidence="8">
    <location>
        <begin position="22"/>
        <end position="94"/>
    </location>
</feature>
<evidence type="ECO:0000313" key="10">
    <source>
        <dbReference type="Proteomes" id="UP001589758"/>
    </source>
</evidence>
<keyword evidence="8" id="KW-0997">Cell inner membrane</keyword>
<evidence type="ECO:0000256" key="8">
    <source>
        <dbReference type="HAMAP-Rule" id="MF_00599"/>
    </source>
</evidence>
<evidence type="ECO:0000256" key="2">
    <source>
        <dbReference type="ARBA" id="ARBA00022618"/>
    </source>
</evidence>
<dbReference type="Pfam" id="PF04977">
    <property type="entry name" value="DivIC"/>
    <property type="match status" value="1"/>
</dbReference>
<comment type="similarity">
    <text evidence="8">Belongs to the FtsB family.</text>
</comment>
<evidence type="ECO:0000256" key="5">
    <source>
        <dbReference type="ARBA" id="ARBA00023054"/>
    </source>
</evidence>
<evidence type="ECO:0000313" key="9">
    <source>
        <dbReference type="EMBL" id="MFC0179978.1"/>
    </source>
</evidence>
<keyword evidence="5" id="KW-0175">Coiled coil</keyword>
<dbReference type="InterPro" id="IPR007060">
    <property type="entry name" value="FtsL/DivIC"/>
</dbReference>
<gene>
    <name evidence="8 9" type="primary">ftsB</name>
    <name evidence="9" type="ORF">ACFFIT_07760</name>
</gene>
<evidence type="ECO:0000256" key="6">
    <source>
        <dbReference type="ARBA" id="ARBA00023136"/>
    </source>
</evidence>
<dbReference type="EMBL" id="JBHLXE010000087">
    <property type="protein sequence ID" value="MFC0179978.1"/>
    <property type="molecule type" value="Genomic_DNA"/>
</dbReference>
<sequence length="94" mass="11219">MKIFTFILFSLLLLSQYNYWYGKNGLLEYKQLKADVEKQTQYAAVLKQRNQRMFAEIRDLTSGLGAIEERARSELNMIKPDETFYRVYQKNLQP</sequence>
<keyword evidence="1 8" id="KW-1003">Cell membrane</keyword>
<organism evidence="9 10">
    <name type="scientific">Thorsellia kenyensis</name>
    <dbReference type="NCBI Taxonomy" id="1549888"/>
    <lineage>
        <taxon>Bacteria</taxon>
        <taxon>Pseudomonadati</taxon>
        <taxon>Pseudomonadota</taxon>
        <taxon>Gammaproteobacteria</taxon>
        <taxon>Enterobacterales</taxon>
        <taxon>Thorselliaceae</taxon>
        <taxon>Thorsellia</taxon>
    </lineage>
</organism>
<keyword evidence="2 8" id="KW-0132">Cell division</keyword>
<dbReference type="NCBIfam" id="NF002058">
    <property type="entry name" value="PRK00888.1"/>
    <property type="match status" value="1"/>
</dbReference>
<evidence type="ECO:0000256" key="3">
    <source>
        <dbReference type="ARBA" id="ARBA00022692"/>
    </source>
</evidence>
<dbReference type="HAMAP" id="MF_00599">
    <property type="entry name" value="FtsB"/>
    <property type="match status" value="1"/>
</dbReference>
<comment type="subunit">
    <text evidence="8">Part of a complex composed of FtsB, FtsL and FtsQ.</text>
</comment>
<comment type="subcellular location">
    <subcellularLocation>
        <location evidence="8">Cell inner membrane</location>
        <topology evidence="8">Single-pass type II membrane protein</topology>
    </subcellularLocation>
    <text evidence="8">Localizes to the division septum.</text>
</comment>
<proteinExistence type="inferred from homology"/>
<comment type="caution">
    <text evidence="9">The sequence shown here is derived from an EMBL/GenBank/DDBJ whole genome shotgun (WGS) entry which is preliminary data.</text>
</comment>
<comment type="function">
    <text evidence="8">Essential cell division protein. May link together the upstream cell division proteins, which are predominantly cytoplasmic, with the downstream cell division proteins, which are predominantly periplasmic.</text>
</comment>
<dbReference type="RefSeq" id="WP_385877090.1">
    <property type="nucleotide sequence ID" value="NZ_JBHLXE010000087.1"/>
</dbReference>
<feature type="topological domain" description="Cytoplasmic" evidence="8">
    <location>
        <begin position="1"/>
        <end position="3"/>
    </location>
</feature>